<dbReference type="RefSeq" id="XP_034248650.1">
    <property type="nucleotide sequence ID" value="XM_034392759.1"/>
</dbReference>
<protein>
    <submittedName>
        <fullName evidence="3">Uncharacterized protein LOC117649739</fullName>
    </submittedName>
</protein>
<dbReference type="AlphaFoldDB" id="A0A6P8ZU83"/>
<organism evidence="3">
    <name type="scientific">Thrips palmi</name>
    <name type="common">Melon thrips</name>
    <dbReference type="NCBI Taxonomy" id="161013"/>
    <lineage>
        <taxon>Eukaryota</taxon>
        <taxon>Metazoa</taxon>
        <taxon>Ecdysozoa</taxon>
        <taxon>Arthropoda</taxon>
        <taxon>Hexapoda</taxon>
        <taxon>Insecta</taxon>
        <taxon>Pterygota</taxon>
        <taxon>Neoptera</taxon>
        <taxon>Paraneoptera</taxon>
        <taxon>Thysanoptera</taxon>
        <taxon>Terebrantia</taxon>
        <taxon>Thripoidea</taxon>
        <taxon>Thripidae</taxon>
        <taxon>Thrips</taxon>
    </lineage>
</organism>
<name>A0A6P8ZU83_THRPL</name>
<dbReference type="Proteomes" id="UP000515158">
    <property type="component" value="Unplaced"/>
</dbReference>
<evidence type="ECO:0000313" key="2">
    <source>
        <dbReference type="Proteomes" id="UP000515158"/>
    </source>
</evidence>
<accession>A0A6P8ZU83</accession>
<reference evidence="3" key="1">
    <citation type="submission" date="2025-08" db="UniProtKB">
        <authorList>
            <consortium name="RefSeq"/>
        </authorList>
    </citation>
    <scope>IDENTIFICATION</scope>
    <source>
        <tissue evidence="3">Total insect</tissue>
    </source>
</reference>
<evidence type="ECO:0000259" key="1">
    <source>
        <dbReference type="Pfam" id="PF23663"/>
    </source>
</evidence>
<dbReference type="InParanoid" id="A0A6P8ZU83"/>
<gene>
    <name evidence="3" type="primary">LOC117649739</name>
</gene>
<dbReference type="GeneID" id="117649739"/>
<keyword evidence="2" id="KW-1185">Reference proteome</keyword>
<proteinExistence type="predicted"/>
<evidence type="ECO:0000313" key="3">
    <source>
        <dbReference type="RefSeq" id="XP_034248650.1"/>
    </source>
</evidence>
<dbReference type="Pfam" id="PF23663">
    <property type="entry name" value="Znf_SCAND3"/>
    <property type="match status" value="1"/>
</dbReference>
<sequence length="135" mass="14416">MDVCCKCGEEAGGGHRCSVCKKPVHAIEPCSVGAPHSEEGYGQPRICGCCSGGNKRTSDASLSSSQFSCLPCLLGKAPIEKLECSVCGKQLHDTVECCRIEDGERFCRDCSKGTTPSKVSRKGRSLIKKKLFSPQ</sequence>
<feature type="domain" description="SCAN" evidence="1">
    <location>
        <begin position="13"/>
        <end position="52"/>
    </location>
</feature>
<dbReference type="KEGG" id="tpal:117649739"/>
<dbReference type="InterPro" id="IPR057560">
    <property type="entry name" value="Znf_SCAND3"/>
</dbReference>